<evidence type="ECO:0000256" key="1">
    <source>
        <dbReference type="ARBA" id="ARBA00022448"/>
    </source>
</evidence>
<comment type="cofactor">
    <cofactor evidence="6">
        <name>Zn(2+)</name>
        <dbReference type="ChEBI" id="CHEBI:29105"/>
    </cofactor>
</comment>
<gene>
    <name evidence="6" type="primary">dabA</name>
    <name evidence="7" type="ORF">F0U60_16110</name>
</gene>
<protein>
    <recommendedName>
        <fullName evidence="6">Probable inorganic carbon transporter subunit DabA</fullName>
    </recommendedName>
</protein>
<feature type="binding site" evidence="6">
    <location>
        <position position="776"/>
    </location>
    <ligand>
        <name>Zn(2+)</name>
        <dbReference type="ChEBI" id="CHEBI:29105"/>
    </ligand>
</feature>
<name>A0ABY9WP81_9BACT</name>
<dbReference type="Pfam" id="PF10070">
    <property type="entry name" value="DabA"/>
    <property type="match status" value="2"/>
</dbReference>
<evidence type="ECO:0000313" key="8">
    <source>
        <dbReference type="Proteomes" id="UP001611383"/>
    </source>
</evidence>
<dbReference type="PANTHER" id="PTHR38344:SF1">
    <property type="entry name" value="INORGANIC CARBON TRANSPORTER SUBUNIT DABA-RELATED"/>
    <property type="match status" value="1"/>
</dbReference>
<proteinExistence type="inferred from homology"/>
<evidence type="ECO:0000313" key="7">
    <source>
        <dbReference type="EMBL" id="WNG45455.1"/>
    </source>
</evidence>
<dbReference type="HAMAP" id="MF_01871">
    <property type="entry name" value="DabA"/>
    <property type="match status" value="1"/>
</dbReference>
<sequence length="1129" mass="125036">MSHSHSPTPPAADRGQRLSDVLAHAGHLLPAQGPIGVFVHHNTLHAFQHLPFHEALATASATFETEAYLPESRYRELYRRGRITDEDLKAALAEREAQETQANMAPASLSNIELELLALLHPLPEETAASLRWRLAELSASYRLRPDVPEAARQRLLKHSTAGLRQWMRRVGRDWTMTDLAVALLEPSMEEAIRAAAAEPRRAMAPQAALRRLGIPDTLAAAYVEQVKARLSGGTTVLTVEGWLGAEATLAVDALAAVFGGDGSHSSLRERLERQPETFAVSALWSACRMPLLPAKARKEEKLEKEEVRSHREVLRTATGEDVNELVNPHLIRACSAFLDEGVSHWNMPNREHGLYAAWSALKRTGLGVLPDWLEGLEEELEQLAQAGSSPRDVVLAALDELGVPETQWEPYLTRVLLALPGWAGMFNRLETNPADRPAGSPPARLMDFLAVRLTLERYALRSVARRRLDYRGPLSGLMEHARRVAAHQPAALERPAEEGSWRLFQLLQLAGLSAMEVTDFPLPRRQALLAWLETFDAQARRRVWQEAYEHHYRMEILQGLAQNRLRPESARTVSAPRFQAIFCIDDREEAIRRHFEELDPRHDTFGLAGFFGVAIDYRGLDDESHAALCPVVVTPAHVVEEHPHPEHGHQAEARARLRALWARFDHWLHNGTHALELGWLLTPLLGLLSALLLPLHIFFPRSVPQARRALAAKMLPTPRTRLTSLREQAESAAAAAVTEKARGFTIAEKAARVATSLENLGLVDGFGRLVVVLGHGAVSVNNPHQSAYDCGACGGRHGGPNARLFAEMANRPEVRAKLRERGIHIPDTTWFIGGQHNTTTDEVVLYETDAVPESLRGELAELRKALDTARTLSAHERCRRFESAPLSLSPAAALRHVEERAADLSQARPELGHVTNASCIVGRRSLTRGLFLDRRAFLVSYDPTRDATGSILERILLAAGPVGAGINLEYYFSCIDNDRYGSGTKLPHNLTGLLGVMDGVESDLRTGLPRQMIEIHEPVRLLIVVEASVAVLSGIYERQPGLRELIGNEWVQLVSVDPVTGEQQRFTPRGFQPVTPPRKPLPVVAASPEWYRGQRDFLPPALIDLFQGRPAATRRVPTSSGESVHVAH</sequence>
<feature type="binding site" evidence="6">
    <location>
        <position position="791"/>
    </location>
    <ligand>
        <name>Zn(2+)</name>
        <dbReference type="ChEBI" id="CHEBI:29105"/>
    </ligand>
</feature>
<comment type="similarity">
    <text evidence="6">Belongs to the inorganic carbon transporter (TC 9.A.2) DabA family.</text>
</comment>
<accession>A0ABY9WP81</accession>
<organism evidence="7 8">
    <name type="scientific">Archangium minus</name>
    <dbReference type="NCBI Taxonomy" id="83450"/>
    <lineage>
        <taxon>Bacteria</taxon>
        <taxon>Pseudomonadati</taxon>
        <taxon>Myxococcota</taxon>
        <taxon>Myxococcia</taxon>
        <taxon>Myxococcales</taxon>
        <taxon>Cystobacterineae</taxon>
        <taxon>Archangiaceae</taxon>
        <taxon>Archangium</taxon>
    </lineage>
</organism>
<keyword evidence="4 6" id="KW-0862">Zinc</keyword>
<keyword evidence="5 6" id="KW-0472">Membrane</keyword>
<feature type="binding site" evidence="6">
    <location>
        <position position="586"/>
    </location>
    <ligand>
        <name>Zn(2+)</name>
        <dbReference type="ChEBI" id="CHEBI:29105"/>
    </ligand>
</feature>
<dbReference type="InterPro" id="IPR018752">
    <property type="entry name" value="DabA"/>
</dbReference>
<evidence type="ECO:0000256" key="3">
    <source>
        <dbReference type="ARBA" id="ARBA00022723"/>
    </source>
</evidence>
<evidence type="ECO:0000256" key="5">
    <source>
        <dbReference type="ARBA" id="ARBA00023136"/>
    </source>
</evidence>
<comment type="subunit">
    <text evidence="6">Forms a complex with DabB.</text>
</comment>
<dbReference type="EMBL" id="CP043494">
    <property type="protein sequence ID" value="WNG45455.1"/>
    <property type="molecule type" value="Genomic_DNA"/>
</dbReference>
<dbReference type="PANTHER" id="PTHR38344">
    <property type="entry name" value="UPF0753 PROTEIN AQ_863"/>
    <property type="match status" value="1"/>
</dbReference>
<reference evidence="7 8" key="1">
    <citation type="submission" date="2019-08" db="EMBL/GenBank/DDBJ databases">
        <title>Archangium and Cystobacter genomes.</title>
        <authorList>
            <person name="Chen I.-C.K."/>
            <person name="Wielgoss S."/>
        </authorList>
    </citation>
    <scope>NUCLEOTIDE SEQUENCE [LARGE SCALE GENOMIC DNA]</scope>
    <source>
        <strain evidence="7 8">Cbm 6</strain>
    </source>
</reference>
<keyword evidence="3 6" id="KW-0479">Metal-binding</keyword>
<comment type="subcellular location">
    <subcellularLocation>
        <location evidence="6">Cell membrane</location>
        <topology evidence="6">Peripheral membrane protein</topology>
    </subcellularLocation>
</comment>
<dbReference type="RefSeq" id="WP_395820304.1">
    <property type="nucleotide sequence ID" value="NZ_CP043494.1"/>
</dbReference>
<keyword evidence="2 6" id="KW-1003">Cell membrane</keyword>
<evidence type="ECO:0000256" key="4">
    <source>
        <dbReference type="ARBA" id="ARBA00022833"/>
    </source>
</evidence>
<evidence type="ECO:0000256" key="2">
    <source>
        <dbReference type="ARBA" id="ARBA00022475"/>
    </source>
</evidence>
<dbReference type="Proteomes" id="UP001611383">
    <property type="component" value="Chromosome"/>
</dbReference>
<keyword evidence="8" id="KW-1185">Reference proteome</keyword>
<evidence type="ECO:0000256" key="6">
    <source>
        <dbReference type="HAMAP-Rule" id="MF_01871"/>
    </source>
</evidence>
<comment type="function">
    <text evidence="6">Part of an energy-coupled inorganic carbon pump.</text>
</comment>
<feature type="binding site" evidence="6">
    <location>
        <position position="584"/>
    </location>
    <ligand>
        <name>Zn(2+)</name>
        <dbReference type="ChEBI" id="CHEBI:29105"/>
    </ligand>
</feature>
<keyword evidence="1 6" id="KW-0813">Transport</keyword>